<dbReference type="Gene3D" id="3.40.50.300">
    <property type="entry name" value="P-loop containing nucleotide triphosphate hydrolases"/>
    <property type="match status" value="1"/>
</dbReference>
<dbReference type="Proteomes" id="UP001299970">
    <property type="component" value="Unassembled WGS sequence"/>
</dbReference>
<evidence type="ECO:0000256" key="1">
    <source>
        <dbReference type="SAM" id="MobiDB-lite"/>
    </source>
</evidence>
<organism evidence="3 4">
    <name type="scientific">Pseudonocardia alaniniphila</name>
    <dbReference type="NCBI Taxonomy" id="75291"/>
    <lineage>
        <taxon>Bacteria</taxon>
        <taxon>Bacillati</taxon>
        <taxon>Actinomycetota</taxon>
        <taxon>Actinomycetes</taxon>
        <taxon>Pseudonocardiales</taxon>
        <taxon>Pseudonocardiaceae</taxon>
        <taxon>Pseudonocardia</taxon>
    </lineage>
</organism>
<dbReference type="SUPFAM" id="SSF52540">
    <property type="entry name" value="P-loop containing nucleoside triphosphate hydrolases"/>
    <property type="match status" value="1"/>
</dbReference>
<dbReference type="Pfam" id="PF13481">
    <property type="entry name" value="AAA_25"/>
    <property type="match status" value="1"/>
</dbReference>
<sequence length="665" mass="73728">MSAVILDFSKTLDPYFDDLFSDAEGYVAVSYGDAPNKAVFYEWPAEKGKFLADAAKHNATTNVFFCPALRQTTDTTPEGGLSAEVSKPVEPMSCLWLDVDYLSDAGEPKAVDQILLRRLVSKGAWRSRSGRSAMIDGRRVWNEHDILPLAEAVDLATHQRLNKDLKNAVGADHAQSHVKWLRVPTFTSYKPVLPHPREVMITARPTERWTVDELEALIRPQGSPRRATKRRQGTGTTGRQRRSETRVTSLLRRYASEGGNRSDQFHGVVLAGVEDGVSLDRLAELLAGHVVSERFEREGRFQEMLEKSAEQATTPPDAVPVRKLRVVRASSVKARRQKWLWTDRVPTGALCLLGGREGSGKSTVGVDLAARVTRGEVEGEYHGVPRSVIYVATEDAWEYTLVPRLIAAGADMERVLFVEADEAGETDNVNLPTDNEQMTELIKSEDVGLVVLDPILSALDPDVDERQQRKLRRALEPINTMADEAACAVLGIVHFNKRQDSGDIGVMISGLLVWSQVCRASMAMVKHPEEPDQFVLSNGKNNLAPPTTPSLQGRTVEHWVNTDEGQTRTSKVEWLGESPLSVSDILAPPKSEKPRSAIDRWLTGLLTEHEGGVPATEVYRLGDEHNPPFSERSLQRALKRIEGTSDRPDGYQGKVVWSLDVEELT</sequence>
<keyword evidence="4" id="KW-1185">Reference proteome</keyword>
<name>A0ABS9T9V9_9PSEU</name>
<gene>
    <name evidence="3" type="ORF">MMF94_06470</name>
</gene>
<reference evidence="3 4" key="1">
    <citation type="submission" date="2022-03" db="EMBL/GenBank/DDBJ databases">
        <title>Pseudonocardia alaer sp. nov., a novel actinomycete isolated from reed forest soil.</title>
        <authorList>
            <person name="Wang L."/>
        </authorList>
    </citation>
    <scope>NUCLEOTIDE SEQUENCE [LARGE SCALE GENOMIC DNA]</scope>
    <source>
        <strain evidence="3 4">Y-16303</strain>
    </source>
</reference>
<evidence type="ECO:0000313" key="4">
    <source>
        <dbReference type="Proteomes" id="UP001299970"/>
    </source>
</evidence>
<evidence type="ECO:0000259" key="2">
    <source>
        <dbReference type="SMART" id="SM00382"/>
    </source>
</evidence>
<proteinExistence type="predicted"/>
<feature type="domain" description="AAA+ ATPase" evidence="2">
    <location>
        <begin position="347"/>
        <end position="518"/>
    </location>
</feature>
<feature type="region of interest" description="Disordered" evidence="1">
    <location>
        <begin position="219"/>
        <end position="246"/>
    </location>
</feature>
<dbReference type="InterPro" id="IPR027417">
    <property type="entry name" value="P-loop_NTPase"/>
</dbReference>
<dbReference type="RefSeq" id="WP_241035343.1">
    <property type="nucleotide sequence ID" value="NZ_BAAAJF010000023.1"/>
</dbReference>
<comment type="caution">
    <text evidence="3">The sequence shown here is derived from an EMBL/GenBank/DDBJ whole genome shotgun (WGS) entry which is preliminary data.</text>
</comment>
<dbReference type="InterPro" id="IPR003593">
    <property type="entry name" value="AAA+_ATPase"/>
</dbReference>
<protein>
    <submittedName>
        <fullName evidence="3">AAA family ATPase</fullName>
    </submittedName>
</protein>
<evidence type="ECO:0000313" key="3">
    <source>
        <dbReference type="EMBL" id="MCH6165319.1"/>
    </source>
</evidence>
<accession>A0ABS9T9V9</accession>
<dbReference type="SMART" id="SM00382">
    <property type="entry name" value="AAA"/>
    <property type="match status" value="1"/>
</dbReference>
<dbReference type="EMBL" id="JAKXMK010000004">
    <property type="protein sequence ID" value="MCH6165319.1"/>
    <property type="molecule type" value="Genomic_DNA"/>
</dbReference>